<evidence type="ECO:0000313" key="5">
    <source>
        <dbReference type="EMBL" id="SMR95577.1"/>
    </source>
</evidence>
<dbReference type="NCBIfam" id="NF041155">
    <property type="entry name" value="encap_f1"/>
    <property type="match status" value="1"/>
</dbReference>
<evidence type="ECO:0000313" key="6">
    <source>
        <dbReference type="Proteomes" id="UP000196803"/>
    </source>
</evidence>
<dbReference type="Gene3D" id="3.30.2400.30">
    <property type="match status" value="1"/>
</dbReference>
<evidence type="ECO:0000256" key="2">
    <source>
        <dbReference type="ARBA" id="ARBA00033743"/>
    </source>
</evidence>
<name>A0ABY1SBF6_CALBS</name>
<evidence type="ECO:0000256" key="3">
    <source>
        <dbReference type="ARBA" id="ARBA00033787"/>
    </source>
</evidence>
<organism evidence="5 6">
    <name type="scientific">Caldicellulosiruptor bescii</name>
    <name type="common">Anaerocellum thermophilum</name>
    <dbReference type="NCBI Taxonomy" id="31899"/>
    <lineage>
        <taxon>Bacteria</taxon>
        <taxon>Bacillati</taxon>
        <taxon>Bacillota</taxon>
        <taxon>Bacillota incertae sedis</taxon>
        <taxon>Caldicellulosiruptorales</taxon>
        <taxon>Caldicellulosiruptoraceae</taxon>
        <taxon>Caldicellulosiruptor</taxon>
    </lineage>
</organism>
<dbReference type="Gene3D" id="3.30.2320.10">
    <property type="entry name" value="hypothetical protein PF0899 domain"/>
    <property type="match status" value="1"/>
</dbReference>
<dbReference type="PANTHER" id="PTHR37165">
    <property type="entry name" value="PEPTIDASE U56 FAMILY"/>
    <property type="match status" value="1"/>
</dbReference>
<dbReference type="Proteomes" id="UP000196803">
    <property type="component" value="Unassembled WGS sequence"/>
</dbReference>
<sequence length="264" mass="30098">MYFMGRDQSPLKSEHWKVIDEIVINTAKKVLVGRRFLHLFGPLGPQTHTIFADVVEEAESKKAVRRYYPLKQIYEDFKLSWNDLEYILSGTGPYDFSQVARATLECAKKEDEFIFWGCKELGLEGILTATGTNRLKKGNWNEGETAYSEIVKGIELLLRKGYIGKLVLILSPDIYVQLSRINPMAGVLELERISKLVDNNIFKTPVLGEGKAVLVCAEFSNIDLTIGQDMIVTYMGNDKLDHEFRIIETIVLRIKNKDSIVIFE</sequence>
<dbReference type="InterPro" id="IPR051429">
    <property type="entry name" value="Encapsulin_nc"/>
</dbReference>
<evidence type="ECO:0000256" key="1">
    <source>
        <dbReference type="ARBA" id="ARBA00033738"/>
    </source>
</evidence>
<evidence type="ECO:0000256" key="4">
    <source>
        <dbReference type="ARBA" id="ARBA00050023"/>
    </source>
</evidence>
<comment type="caution">
    <text evidence="5">The sequence shown here is derived from an EMBL/GenBank/DDBJ whole genome shotgun (WGS) entry which is preliminary data.</text>
</comment>
<dbReference type="InterPro" id="IPR007544">
    <property type="entry name" value="ENCAP"/>
</dbReference>
<accession>A0ABY1SBF6</accession>
<keyword evidence="3" id="KW-1284">Encapsulin nanocompartment</keyword>
<gene>
    <name evidence="5" type="ORF">SAMN05216240_2697</name>
</gene>
<dbReference type="Pfam" id="PF04454">
    <property type="entry name" value="Linocin_M18"/>
    <property type="match status" value="1"/>
</dbReference>
<dbReference type="PIRSF" id="PIRSF019254">
    <property type="entry name" value="CFP29"/>
    <property type="match status" value="1"/>
</dbReference>
<proteinExistence type="inferred from homology"/>
<comment type="subcellular location">
    <subcellularLocation>
        <location evidence="1">Encapsulin nanocompartment</location>
    </subcellularLocation>
</comment>
<protein>
    <recommendedName>
        <fullName evidence="4">Type 1 encapsulin shell protein</fullName>
    </recommendedName>
</protein>
<reference evidence="5 6" key="1">
    <citation type="submission" date="2017-05" db="EMBL/GenBank/DDBJ databases">
        <authorList>
            <person name="Varghese N."/>
            <person name="Submissions S."/>
        </authorList>
    </citation>
    <scope>NUCLEOTIDE SEQUENCE [LARGE SCALE GENOMIC DNA]</scope>
    <source>
        <strain evidence="5 6">MACB1020</strain>
    </source>
</reference>
<comment type="similarity">
    <text evidence="2">Belongs to the encapsulin family. Family 1 subfamily.</text>
</comment>
<keyword evidence="6" id="KW-1185">Reference proteome</keyword>
<dbReference type="EMBL" id="FXXC01000001">
    <property type="protein sequence ID" value="SMR95577.1"/>
    <property type="molecule type" value="Genomic_DNA"/>
</dbReference>
<dbReference type="PANTHER" id="PTHR37165:SF1">
    <property type="entry name" value="TYPE 1 ENCAPSULIN SHELL PROTEIN"/>
    <property type="match status" value="1"/>
</dbReference>